<gene>
    <name evidence="1" type="primary">cas6e</name>
    <name evidence="1" type="ORF">DIZ78_16230</name>
</gene>
<organism evidence="1 2">
    <name type="scientific">endosymbiont of Escarpia spicata</name>
    <dbReference type="NCBI Taxonomy" id="2200908"/>
    <lineage>
        <taxon>Bacteria</taxon>
        <taxon>Pseudomonadati</taxon>
        <taxon>Pseudomonadota</taxon>
        <taxon>Gammaproteobacteria</taxon>
        <taxon>sulfur-oxidizing symbionts</taxon>
    </lineage>
</organism>
<proteinExistence type="predicted"/>
<dbReference type="SMART" id="SM01101">
    <property type="entry name" value="CRISPR_assoc"/>
    <property type="match status" value="1"/>
</dbReference>
<dbReference type="Gene3D" id="3.30.70.1200">
    <property type="entry name" value="Crispr-associated protein, domain 1"/>
    <property type="match status" value="1"/>
</dbReference>
<evidence type="ECO:0000313" key="2">
    <source>
        <dbReference type="Proteomes" id="UP000254771"/>
    </source>
</evidence>
<reference evidence="1 2" key="1">
    <citation type="journal article" date="2018" name="ISME J.">
        <title>Endosymbiont genomes yield clues of tubeworm success.</title>
        <authorList>
            <person name="Li Y."/>
            <person name="Liles M.R."/>
            <person name="Halanych K.M."/>
        </authorList>
    </citation>
    <scope>NUCLEOTIDE SEQUENCE [LARGE SCALE GENOMIC DNA]</scope>
    <source>
        <strain evidence="1">A1462</strain>
    </source>
</reference>
<dbReference type="CDD" id="cd09727">
    <property type="entry name" value="Cas6_I-E"/>
    <property type="match status" value="1"/>
</dbReference>
<dbReference type="Pfam" id="PF08798">
    <property type="entry name" value="CRISPR_assoc"/>
    <property type="match status" value="1"/>
</dbReference>
<dbReference type="Gene3D" id="3.30.70.1210">
    <property type="entry name" value="Crispr-associated protein, domain 2"/>
    <property type="match status" value="1"/>
</dbReference>
<sequence length="226" mass="26248">MYFSRIRLRTDTDTRKLAQQFCQQSSYSEHQQLWRLFDANPEAKRDFLFRRNDNDGWPQFYLLSNRQPVDRSGVWQIDQHDYRPKLQTGQQLAFSLRANPVVTRKNARSGKRQRHDLVMDIKTKTGWREQSPAKRPHQAAIWQQAGEQWLAPRLERTGARLDSITAEHYQQHKESKRNQKAAISYSSLDLSGTLTITDPESFLTLLTQGIGPAKGLGCGLLLVRRI</sequence>
<accession>A0A370DC82</accession>
<dbReference type="Proteomes" id="UP000254771">
    <property type="component" value="Unassembled WGS sequence"/>
</dbReference>
<dbReference type="InterPro" id="IPR010179">
    <property type="entry name" value="CRISPR-assoc_prot_Cse3"/>
</dbReference>
<evidence type="ECO:0000313" key="1">
    <source>
        <dbReference type="EMBL" id="RDH81984.1"/>
    </source>
</evidence>
<dbReference type="AlphaFoldDB" id="A0A370DC82"/>
<keyword evidence="2" id="KW-1185">Reference proteome</keyword>
<protein>
    <submittedName>
        <fullName evidence="1">Type I-E CRISPR-associated protein Cas6/Cse3/CasE</fullName>
    </submittedName>
</protein>
<dbReference type="NCBIfam" id="TIGR01907">
    <property type="entry name" value="casE_Cse3"/>
    <property type="match status" value="1"/>
</dbReference>
<comment type="caution">
    <text evidence="1">The sequence shown here is derived from an EMBL/GenBank/DDBJ whole genome shotgun (WGS) entry which is preliminary data.</text>
</comment>
<dbReference type="SUPFAM" id="SSF117987">
    <property type="entry name" value="CRISPR-associated protein"/>
    <property type="match status" value="2"/>
</dbReference>
<name>A0A370DC82_9GAMM</name>
<dbReference type="EMBL" id="QFXE01000021">
    <property type="protein sequence ID" value="RDH81984.1"/>
    <property type="molecule type" value="Genomic_DNA"/>
</dbReference>